<evidence type="ECO:0000313" key="4">
    <source>
        <dbReference type="EMBL" id="KAJ5512430.1"/>
    </source>
</evidence>
<dbReference type="PANTHER" id="PTHR38041">
    <property type="entry name" value="CHORISMATE MUTASE"/>
    <property type="match status" value="1"/>
</dbReference>
<dbReference type="GO" id="GO:0046417">
    <property type="term" value="P:chorismate metabolic process"/>
    <property type="evidence" value="ECO:0007669"/>
    <property type="project" value="InterPro"/>
</dbReference>
<keyword evidence="5" id="KW-1185">Reference proteome</keyword>
<dbReference type="InterPro" id="IPR036979">
    <property type="entry name" value="CM_dom_sf"/>
</dbReference>
<keyword evidence="2" id="KW-0732">Signal</keyword>
<sequence length="159" mass="17276">MHFLLFGFLILPAIATANTDACYGSNVILAPSADHRPVPWGTPSIHFSLNGIPTTCCDSIEEIRTALDDIDDEILGLLNRRAAYVREATRFKSTRESVNVPSRNEAVLKRAEQQAVDIGVPVTIVRATIGAILNSSVPFEQCIVSNLGVLIRFEADSPV</sequence>
<dbReference type="InterPro" id="IPR036263">
    <property type="entry name" value="Chorismate_II_sf"/>
</dbReference>
<keyword evidence="1" id="KW-0413">Isomerase</keyword>
<reference evidence="4" key="1">
    <citation type="submission" date="2022-12" db="EMBL/GenBank/DDBJ databases">
        <authorList>
            <person name="Petersen C."/>
        </authorList>
    </citation>
    <scope>NUCLEOTIDE SEQUENCE</scope>
    <source>
        <strain evidence="4">IBT 29495</strain>
    </source>
</reference>
<dbReference type="InterPro" id="IPR051331">
    <property type="entry name" value="Chorismate_mutase-related"/>
</dbReference>
<dbReference type="SMART" id="SM00830">
    <property type="entry name" value="CM_2"/>
    <property type="match status" value="1"/>
</dbReference>
<feature type="chain" id="PRO_5040912946" evidence="2">
    <location>
        <begin position="18"/>
        <end position="159"/>
    </location>
</feature>
<comment type="caution">
    <text evidence="4">The sequence shown here is derived from an EMBL/GenBank/DDBJ whole genome shotgun (WGS) entry which is preliminary data.</text>
</comment>
<accession>A0A9W9XZL6</accession>
<dbReference type="SUPFAM" id="SSF48600">
    <property type="entry name" value="Chorismate mutase II"/>
    <property type="match status" value="1"/>
</dbReference>
<dbReference type="Gene3D" id="1.20.59.10">
    <property type="entry name" value="Chorismate mutase"/>
    <property type="match status" value="1"/>
</dbReference>
<organism evidence="4 5">
    <name type="scientific">Penicillium fimorum</name>
    <dbReference type="NCBI Taxonomy" id="1882269"/>
    <lineage>
        <taxon>Eukaryota</taxon>
        <taxon>Fungi</taxon>
        <taxon>Dikarya</taxon>
        <taxon>Ascomycota</taxon>
        <taxon>Pezizomycotina</taxon>
        <taxon>Eurotiomycetes</taxon>
        <taxon>Eurotiomycetidae</taxon>
        <taxon>Eurotiales</taxon>
        <taxon>Aspergillaceae</taxon>
        <taxon>Penicillium</taxon>
    </lineage>
</organism>
<feature type="domain" description="Chorismate mutase" evidence="3">
    <location>
        <begin position="54"/>
        <end position="144"/>
    </location>
</feature>
<proteinExistence type="predicted"/>
<evidence type="ECO:0000259" key="3">
    <source>
        <dbReference type="PROSITE" id="PS51168"/>
    </source>
</evidence>
<reference evidence="4" key="2">
    <citation type="journal article" date="2023" name="IMA Fungus">
        <title>Comparative genomic study of the Penicillium genus elucidates a diverse pangenome and 15 lateral gene transfer events.</title>
        <authorList>
            <person name="Petersen C."/>
            <person name="Sorensen T."/>
            <person name="Nielsen M.R."/>
            <person name="Sondergaard T.E."/>
            <person name="Sorensen J.L."/>
            <person name="Fitzpatrick D.A."/>
            <person name="Frisvad J.C."/>
            <person name="Nielsen K.L."/>
        </authorList>
    </citation>
    <scope>NUCLEOTIDE SEQUENCE</scope>
    <source>
        <strain evidence="4">IBT 29495</strain>
    </source>
</reference>
<evidence type="ECO:0000256" key="2">
    <source>
        <dbReference type="SAM" id="SignalP"/>
    </source>
</evidence>
<gene>
    <name evidence="4" type="ORF">N7463_001982</name>
</gene>
<evidence type="ECO:0000313" key="5">
    <source>
        <dbReference type="Proteomes" id="UP001149954"/>
    </source>
</evidence>
<protein>
    <submittedName>
        <fullName evidence="4">Chorismate mutase</fullName>
    </submittedName>
</protein>
<dbReference type="PANTHER" id="PTHR38041:SF1">
    <property type="entry name" value="CHORISMATE MUTASE"/>
    <property type="match status" value="1"/>
</dbReference>
<dbReference type="EMBL" id="JAPWDS010000002">
    <property type="protein sequence ID" value="KAJ5512430.1"/>
    <property type="molecule type" value="Genomic_DNA"/>
</dbReference>
<feature type="signal peptide" evidence="2">
    <location>
        <begin position="1"/>
        <end position="17"/>
    </location>
</feature>
<dbReference type="GO" id="GO:0004106">
    <property type="term" value="F:chorismate mutase activity"/>
    <property type="evidence" value="ECO:0007669"/>
    <property type="project" value="InterPro"/>
</dbReference>
<dbReference type="AlphaFoldDB" id="A0A9W9XZL6"/>
<dbReference type="GO" id="GO:0009697">
    <property type="term" value="P:salicylic acid biosynthetic process"/>
    <property type="evidence" value="ECO:0007669"/>
    <property type="project" value="TreeGrafter"/>
</dbReference>
<dbReference type="Pfam" id="PF01817">
    <property type="entry name" value="CM_2"/>
    <property type="match status" value="1"/>
</dbReference>
<dbReference type="OrthoDB" id="2843337at2759"/>
<evidence type="ECO:0000256" key="1">
    <source>
        <dbReference type="ARBA" id="ARBA00023235"/>
    </source>
</evidence>
<dbReference type="PROSITE" id="PS51168">
    <property type="entry name" value="CHORISMATE_MUT_2"/>
    <property type="match status" value="1"/>
</dbReference>
<dbReference type="Proteomes" id="UP001149954">
    <property type="component" value="Unassembled WGS sequence"/>
</dbReference>
<name>A0A9W9XZL6_9EURO</name>
<dbReference type="InterPro" id="IPR002701">
    <property type="entry name" value="CM_II_prokaryot"/>
</dbReference>